<accession>A0A564ZMQ6</accession>
<dbReference type="PROSITE" id="PS00092">
    <property type="entry name" value="N6_MTASE"/>
    <property type="match status" value="1"/>
</dbReference>
<protein>
    <submittedName>
        <fullName evidence="4">SAM-dependent methyltransferase</fullName>
        <ecNumber evidence="4">2.1.1.72</ecNumber>
    </submittedName>
</protein>
<dbReference type="GO" id="GO:0003677">
    <property type="term" value="F:DNA binding"/>
    <property type="evidence" value="ECO:0007669"/>
    <property type="project" value="UniProtKB-KW"/>
</dbReference>
<dbReference type="GO" id="GO:0008170">
    <property type="term" value="F:N-methyltransferase activity"/>
    <property type="evidence" value="ECO:0007669"/>
    <property type="project" value="InterPro"/>
</dbReference>
<sequence length="754" mass="83275">MPKKHRNPFAKLIDQATAGKADARQSLARELGVSKSSLGRWYAGLSRPRPEFEGRLRVVAERAHHLYGSQSSLFEWPDGSRDERLRRAVAATCRKLREAFHRRGRLSSRQEALDELAKLLFAHVMSATHAGPGIGRYIAYSSARVAEGLRKFVAQQFQAFAPVSLSHEMKPSDFELRLRGDENELALDLIGCFDPLREPDVLQCVRGLESIDVLNDAFGQFIADSFVQEKELGQYLTPNEVVRFMVRVGVGSLSDEMRQSLLDPDAVASAGVILDPSCGVGTFLTEALKVLYSECRRVRGVEAARELVAKALESNVVGIDKSERMLRLALTNLAMFGAAKVNLHLANSLARTGADGELMASLESKATLILTNPPFGARFDGTQLLKYQIATEWISKRARALDSELLFLERYLDWLAPGGHLVAIVPDSILTNKGVFEDMRRALFERAEIRSIVSLPAVTFGMAGTTTKMSVLHLTKRLRASRSACNVFFAVCESVGYEVQTRGATRIKVSRGKNQLPEIFEAREGQRTLPFTRVGCLDFTAARWDAVFNAGLSTAVRRRIDGDNGGMVRVRDVADLCGERFNPARLGADRSFPYIEISDVDGESYSVRAKQVPCSEAPSRARKRVQAGDVLVSTVRPERRTIGVVPRELDGAICSTGFAVLRCRDEIRPLVLAHLLRHSFATEQIVKENSGIAYPAVEESRVLDVVLPIDRAGLRTTTAATGRFEKARRALREAEEAFARGVGEAVNRWMEGAS</sequence>
<dbReference type="PANTHER" id="PTHR42998">
    <property type="entry name" value="TYPE I RESTRICTION ENZYME HINDVIIP M PROTEIN-RELATED"/>
    <property type="match status" value="1"/>
</dbReference>
<evidence type="ECO:0000256" key="2">
    <source>
        <dbReference type="ARBA" id="ARBA00023125"/>
    </source>
</evidence>
<dbReference type="InterPro" id="IPR029063">
    <property type="entry name" value="SAM-dependent_MTases_sf"/>
</dbReference>
<dbReference type="Gene3D" id="3.40.50.150">
    <property type="entry name" value="Vaccinia Virus protein VP39"/>
    <property type="match status" value="1"/>
</dbReference>
<keyword evidence="4" id="KW-0489">Methyltransferase</keyword>
<dbReference type="InterPro" id="IPR052916">
    <property type="entry name" value="Type-I_RE_MTase_Subunit"/>
</dbReference>
<dbReference type="PANTHER" id="PTHR42998:SF1">
    <property type="entry name" value="TYPE I RESTRICTION ENZYME HINDI METHYLASE SUBUNIT"/>
    <property type="match status" value="1"/>
</dbReference>
<dbReference type="GO" id="GO:0009307">
    <property type="term" value="P:DNA restriction-modification system"/>
    <property type="evidence" value="ECO:0007669"/>
    <property type="project" value="UniProtKB-KW"/>
</dbReference>
<evidence type="ECO:0000256" key="1">
    <source>
        <dbReference type="ARBA" id="ARBA00022747"/>
    </source>
</evidence>
<dbReference type="InterPro" id="IPR002052">
    <property type="entry name" value="DNA_methylase_N6_adenine_CS"/>
</dbReference>
<dbReference type="SUPFAM" id="SSF116734">
    <property type="entry name" value="DNA methylase specificity domain"/>
    <property type="match status" value="1"/>
</dbReference>
<dbReference type="AlphaFoldDB" id="A0A564ZMQ6"/>
<dbReference type="PRINTS" id="PR00507">
    <property type="entry name" value="N12N6MTFRASE"/>
</dbReference>
<dbReference type="EMBL" id="CABIKM010000077">
    <property type="protein sequence ID" value="VUZ86615.1"/>
    <property type="molecule type" value="Genomic_DNA"/>
</dbReference>
<dbReference type="Proteomes" id="UP000334340">
    <property type="component" value="Unassembled WGS sequence"/>
</dbReference>
<keyword evidence="2" id="KW-0238">DNA-binding</keyword>
<gene>
    <name evidence="4" type="ORF">MELA_03020</name>
</gene>
<dbReference type="EC" id="2.1.1.72" evidence="4"/>
<organism evidence="4 5">
    <name type="scientific">Candidatus Methylomirabilis lanthanidiphila</name>
    <dbReference type="NCBI Taxonomy" id="2211376"/>
    <lineage>
        <taxon>Bacteria</taxon>
        <taxon>Candidatus Methylomirabilota</taxon>
        <taxon>Candidatus Methylomirabilia</taxon>
        <taxon>Candidatus Methylomirabilales</taxon>
        <taxon>Candidatus Methylomirabilaceae</taxon>
        <taxon>Candidatus Methylomirabilis</taxon>
    </lineage>
</organism>
<dbReference type="Gene3D" id="3.90.220.20">
    <property type="entry name" value="DNA methylase specificity domains"/>
    <property type="match status" value="1"/>
</dbReference>
<proteinExistence type="predicted"/>
<keyword evidence="1" id="KW-0680">Restriction system</keyword>
<feature type="domain" description="DNA methylase adenine-specific" evidence="3">
    <location>
        <begin position="210"/>
        <end position="489"/>
    </location>
</feature>
<dbReference type="InterPro" id="IPR044946">
    <property type="entry name" value="Restrct_endonuc_typeI_TRD_sf"/>
</dbReference>
<evidence type="ECO:0000313" key="5">
    <source>
        <dbReference type="Proteomes" id="UP000334340"/>
    </source>
</evidence>
<keyword evidence="5" id="KW-1185">Reference proteome</keyword>
<dbReference type="GO" id="GO:0009007">
    <property type="term" value="F:site-specific DNA-methyltransferase (adenine-specific) activity"/>
    <property type="evidence" value="ECO:0007669"/>
    <property type="project" value="UniProtKB-EC"/>
</dbReference>
<dbReference type="SUPFAM" id="SSF53335">
    <property type="entry name" value="S-adenosyl-L-methionine-dependent methyltransferases"/>
    <property type="match status" value="1"/>
</dbReference>
<dbReference type="CDD" id="cd02440">
    <property type="entry name" value="AdoMet_MTases"/>
    <property type="match status" value="1"/>
</dbReference>
<name>A0A564ZMQ6_9BACT</name>
<evidence type="ECO:0000259" key="3">
    <source>
        <dbReference type="Pfam" id="PF02384"/>
    </source>
</evidence>
<keyword evidence="4" id="KW-0808">Transferase</keyword>
<evidence type="ECO:0000313" key="4">
    <source>
        <dbReference type="EMBL" id="VUZ86615.1"/>
    </source>
</evidence>
<reference evidence="4 5" key="1">
    <citation type="submission" date="2019-07" db="EMBL/GenBank/DDBJ databases">
        <authorList>
            <person name="Cremers G."/>
        </authorList>
    </citation>
    <scope>NUCLEOTIDE SEQUENCE [LARGE SCALE GENOMIC DNA]</scope>
</reference>
<dbReference type="GO" id="GO:0032259">
    <property type="term" value="P:methylation"/>
    <property type="evidence" value="ECO:0007669"/>
    <property type="project" value="UniProtKB-KW"/>
</dbReference>
<dbReference type="InterPro" id="IPR003356">
    <property type="entry name" value="DNA_methylase_A-5"/>
</dbReference>
<dbReference type="Pfam" id="PF02384">
    <property type="entry name" value="N6_Mtase"/>
    <property type="match status" value="1"/>
</dbReference>